<evidence type="ECO:0000313" key="3">
    <source>
        <dbReference type="Proteomes" id="UP000184694"/>
    </source>
</evidence>
<name>A0A1N6GZU3_9BACT</name>
<protein>
    <submittedName>
        <fullName evidence="2">General secretion pathway protein I</fullName>
    </submittedName>
</protein>
<dbReference type="AlphaFoldDB" id="A0A1N6GZU3"/>
<organism evidence="2 3">
    <name type="scientific">Halodesulfovibrio marinisediminis DSM 17456</name>
    <dbReference type="NCBI Taxonomy" id="1121457"/>
    <lineage>
        <taxon>Bacteria</taxon>
        <taxon>Pseudomonadati</taxon>
        <taxon>Thermodesulfobacteriota</taxon>
        <taxon>Desulfovibrionia</taxon>
        <taxon>Desulfovibrionales</taxon>
        <taxon>Desulfovibrionaceae</taxon>
        <taxon>Halodesulfovibrio</taxon>
    </lineage>
</organism>
<keyword evidence="1" id="KW-0472">Membrane</keyword>
<dbReference type="STRING" id="1121457.SAMN02745161_1916"/>
<dbReference type="EMBL" id="FSRG01000005">
    <property type="protein sequence ID" value="SIO13029.1"/>
    <property type="molecule type" value="Genomic_DNA"/>
</dbReference>
<keyword evidence="1" id="KW-1133">Transmembrane helix</keyword>
<proteinExistence type="predicted"/>
<keyword evidence="1" id="KW-0812">Transmembrane</keyword>
<feature type="transmembrane region" description="Helical" evidence="1">
    <location>
        <begin position="27"/>
        <end position="49"/>
    </location>
</feature>
<reference evidence="3" key="1">
    <citation type="submission" date="2016-11" db="EMBL/GenBank/DDBJ databases">
        <authorList>
            <person name="Varghese N."/>
            <person name="Submissions S."/>
        </authorList>
    </citation>
    <scope>NUCLEOTIDE SEQUENCE [LARGE SCALE GENOMIC DNA]</scope>
    <source>
        <strain evidence="3">DSM 17456</strain>
    </source>
</reference>
<dbReference type="NCBIfam" id="TIGR02532">
    <property type="entry name" value="IV_pilin_GFxxxE"/>
    <property type="match status" value="1"/>
</dbReference>
<dbReference type="Proteomes" id="UP000184694">
    <property type="component" value="Unassembled WGS sequence"/>
</dbReference>
<sequence>MLTTETKSISNYPVTIMMHSTTKENGFTIVEVLVALVLLSISVLMTLMLTTQNQDALSKIYFQETATILAQKKLFELEQQGVTATTTAAGDFGEHHPDFSWKANVYSTVRPSTNRLQLKVMWGEKRNHSVTIEKVFTE</sequence>
<dbReference type="InterPro" id="IPR012902">
    <property type="entry name" value="N_methyl_site"/>
</dbReference>
<dbReference type="OrthoDB" id="5432486at2"/>
<dbReference type="Pfam" id="PF07963">
    <property type="entry name" value="N_methyl"/>
    <property type="match status" value="1"/>
</dbReference>
<accession>A0A1N6GZU3</accession>
<gene>
    <name evidence="2" type="ORF">SAMN02745161_1916</name>
</gene>
<evidence type="ECO:0000313" key="2">
    <source>
        <dbReference type="EMBL" id="SIO13029.1"/>
    </source>
</evidence>
<evidence type="ECO:0000256" key="1">
    <source>
        <dbReference type="SAM" id="Phobius"/>
    </source>
</evidence>
<keyword evidence="3" id="KW-1185">Reference proteome</keyword>